<comment type="caution">
    <text evidence="2">The sequence shown here is derived from an EMBL/GenBank/DDBJ whole genome shotgun (WGS) entry which is preliminary data.</text>
</comment>
<proteinExistence type="predicted"/>
<dbReference type="AlphaFoldDB" id="A0AA38HD99"/>
<accession>A0AA38HD99</accession>
<gene>
    <name evidence="2" type="ORF">MKK02DRAFT_31546</name>
</gene>
<dbReference type="RefSeq" id="XP_052947809.1">
    <property type="nucleotide sequence ID" value="XM_053088323.1"/>
</dbReference>
<dbReference type="GeneID" id="77727528"/>
<evidence type="ECO:0000256" key="1">
    <source>
        <dbReference type="SAM" id="MobiDB-lite"/>
    </source>
</evidence>
<name>A0AA38HD99_9TREE</name>
<feature type="region of interest" description="Disordered" evidence="1">
    <location>
        <begin position="133"/>
        <end position="158"/>
    </location>
</feature>
<feature type="region of interest" description="Disordered" evidence="1">
    <location>
        <begin position="1"/>
        <end position="54"/>
    </location>
</feature>
<feature type="compositionally biased region" description="Basic and acidic residues" evidence="1">
    <location>
        <begin position="145"/>
        <end position="158"/>
    </location>
</feature>
<keyword evidence="3" id="KW-1185">Reference proteome</keyword>
<evidence type="ECO:0000313" key="2">
    <source>
        <dbReference type="EMBL" id="KAI9638032.1"/>
    </source>
</evidence>
<protein>
    <submittedName>
        <fullName evidence="2">Uncharacterized protein</fullName>
    </submittedName>
</protein>
<evidence type="ECO:0000313" key="3">
    <source>
        <dbReference type="Proteomes" id="UP001164286"/>
    </source>
</evidence>
<organism evidence="2 3">
    <name type="scientific">Dioszegia hungarica</name>
    <dbReference type="NCBI Taxonomy" id="4972"/>
    <lineage>
        <taxon>Eukaryota</taxon>
        <taxon>Fungi</taxon>
        <taxon>Dikarya</taxon>
        <taxon>Basidiomycota</taxon>
        <taxon>Agaricomycotina</taxon>
        <taxon>Tremellomycetes</taxon>
        <taxon>Tremellales</taxon>
        <taxon>Bulleribasidiaceae</taxon>
        <taxon>Dioszegia</taxon>
    </lineage>
</organism>
<reference evidence="2" key="1">
    <citation type="journal article" date="2022" name="G3 (Bethesda)">
        <title>High quality genome of the basidiomycete yeast Dioszegia hungarica PDD-24b-2 isolated from cloud water.</title>
        <authorList>
            <person name="Jarrige D."/>
            <person name="Haridas S."/>
            <person name="Bleykasten-Grosshans C."/>
            <person name="Joly M."/>
            <person name="Nadalig T."/>
            <person name="Sancelme M."/>
            <person name="Vuilleumier S."/>
            <person name="Grigoriev I.V."/>
            <person name="Amato P."/>
            <person name="Bringel F."/>
        </authorList>
    </citation>
    <scope>NUCLEOTIDE SEQUENCE</scope>
    <source>
        <strain evidence="2">PDD-24b-2</strain>
    </source>
</reference>
<dbReference type="Proteomes" id="UP001164286">
    <property type="component" value="Unassembled WGS sequence"/>
</dbReference>
<dbReference type="EMBL" id="JAKWFO010000003">
    <property type="protein sequence ID" value="KAI9638032.1"/>
    <property type="molecule type" value="Genomic_DNA"/>
</dbReference>
<sequence>MSAYTSSTDHRSWSASARPFAGPSWGPPSYYQGRGYAGFPDDDGPPSSDRLPDNWLIHATNDSMQDSLPWISPEWPPIPPPAGCSTRAMSDEARFATPPSKFSTLPVEDIGRAPSLIPDERFWPDSDFDMEDSEWGASDAVESEQDTKREDDSGDTHDELATLASRAILRTTSSRPGNIHLGYLDKLIKRTERGLFNGRSYAGCAIHKRPVETQEADRKYEYSLLDPAAARKTGEVLRELAIARGIPKPDKLSTAEKRERHIRKMVAAYVTLDSRGISCTGDVAREQRIVQLKWLRGVINQTETEEGEAGERSFSGLVIHNSSPKRKQMEPTLLDWRVKIGPEGGGKSVSLLAPWMNAYR</sequence>